<protein>
    <recommendedName>
        <fullName evidence="1">2,4-diaminopentanoate dehydrogenase C-terminal domain-containing protein</fullName>
    </recommendedName>
</protein>
<keyword evidence="3" id="KW-1185">Reference proteome</keyword>
<reference evidence="2 3" key="1">
    <citation type="submission" date="2020-12" db="EMBL/GenBank/DDBJ databases">
        <title>Complete genome sequence of Mycobacterium heckeshornense JCM 15655T, closely related to a pathogenic non-tuberculous mycobacterial species Mycobacterium xenopi.</title>
        <authorList>
            <person name="Yoshida M."/>
            <person name="Fukano H."/>
            <person name="Asakura T."/>
            <person name="Suzuki M."/>
            <person name="Hoshino Y."/>
        </authorList>
    </citation>
    <scope>NUCLEOTIDE SEQUENCE [LARGE SCALE GENOMIC DNA]</scope>
    <source>
        <strain evidence="2 3">JCM 15655</strain>
    </source>
</reference>
<sequence length="121" mass="12687">MACGTIPAETCGAVRAETTGIVNGHPVITIEHINRMASDLAPEWASAPNGTYRLIIDGRPRIRCDLRLGTEDTPESANHNAMEATAMRAVNAIPYVVAAAPGIATSLDLPITAPRDALDLG</sequence>
<dbReference type="AlphaFoldDB" id="A0A7R7JHT5"/>
<organism evidence="2 3">
    <name type="scientific">Mycobacterium heckeshornense</name>
    <dbReference type="NCBI Taxonomy" id="110505"/>
    <lineage>
        <taxon>Bacteria</taxon>
        <taxon>Bacillati</taxon>
        <taxon>Actinomycetota</taxon>
        <taxon>Actinomycetes</taxon>
        <taxon>Mycobacteriales</taxon>
        <taxon>Mycobacteriaceae</taxon>
        <taxon>Mycobacterium</taxon>
    </lineage>
</organism>
<evidence type="ECO:0000313" key="2">
    <source>
        <dbReference type="EMBL" id="BCO35898.1"/>
    </source>
</evidence>
<dbReference type="Pfam" id="PF19328">
    <property type="entry name" value="DAP_DH_C"/>
    <property type="match status" value="1"/>
</dbReference>
<evidence type="ECO:0000259" key="1">
    <source>
        <dbReference type="Pfam" id="PF19328"/>
    </source>
</evidence>
<accession>A0A7R7JHT5</accession>
<feature type="domain" description="2,4-diaminopentanoate dehydrogenase C-terminal" evidence="1">
    <location>
        <begin position="10"/>
        <end position="113"/>
    </location>
</feature>
<proteinExistence type="predicted"/>
<dbReference type="RefSeq" id="WP_235434777.1">
    <property type="nucleotide sequence ID" value="NZ_AP024237.1"/>
</dbReference>
<dbReference type="EMBL" id="AP024237">
    <property type="protein sequence ID" value="BCO35898.1"/>
    <property type="molecule type" value="Genomic_DNA"/>
</dbReference>
<evidence type="ECO:0000313" key="3">
    <source>
        <dbReference type="Proteomes" id="UP000595446"/>
    </source>
</evidence>
<name>A0A7R7JHT5_9MYCO</name>
<dbReference type="Proteomes" id="UP000595446">
    <property type="component" value="Chromosome"/>
</dbReference>
<dbReference type="InterPro" id="IPR045760">
    <property type="entry name" value="DAP_DH_C"/>
</dbReference>
<gene>
    <name evidence="2" type="ORF">MHEC_23310</name>
</gene>